<dbReference type="Pfam" id="PF00118">
    <property type="entry name" value="Cpn60_TCP1"/>
    <property type="match status" value="1"/>
</dbReference>
<comment type="function">
    <text evidence="8">Molecular chaperone; assists the folding of proteins upon ATP hydrolysis. Known to play a role, in vitro, in the folding of actin and tubulin.</text>
</comment>
<keyword evidence="7 9" id="KW-0143">Chaperone</keyword>
<dbReference type="FunFam" id="3.50.7.10:FF:000005">
    <property type="entry name" value="T-complex protein 1 subunit gamma"/>
    <property type="match status" value="1"/>
</dbReference>
<evidence type="ECO:0000256" key="11">
    <source>
        <dbReference type="SAM" id="Phobius"/>
    </source>
</evidence>
<evidence type="ECO:0000256" key="8">
    <source>
        <dbReference type="ARBA" id="ARBA00024677"/>
    </source>
</evidence>
<dbReference type="Gene3D" id="3.30.260.10">
    <property type="entry name" value="TCP-1-like chaperonin intermediate domain"/>
    <property type="match status" value="1"/>
</dbReference>
<evidence type="ECO:0000256" key="5">
    <source>
        <dbReference type="ARBA" id="ARBA00022741"/>
    </source>
</evidence>
<dbReference type="PANTHER" id="PTHR11353">
    <property type="entry name" value="CHAPERONIN"/>
    <property type="match status" value="1"/>
</dbReference>
<feature type="transmembrane region" description="Helical" evidence="11">
    <location>
        <begin position="48"/>
        <end position="71"/>
    </location>
</feature>
<gene>
    <name evidence="12" type="ORF">F3Y22_tig00112400pilonHSYRG00032</name>
</gene>
<dbReference type="SUPFAM" id="SSF54849">
    <property type="entry name" value="GroEL-intermediate domain like"/>
    <property type="match status" value="1"/>
</dbReference>
<dbReference type="InterPro" id="IPR053374">
    <property type="entry name" value="TCP-1_chaperonin"/>
</dbReference>
<evidence type="ECO:0000256" key="10">
    <source>
        <dbReference type="RuleBase" id="RU004191"/>
    </source>
</evidence>
<evidence type="ECO:0000256" key="7">
    <source>
        <dbReference type="ARBA" id="ARBA00023186"/>
    </source>
</evidence>
<evidence type="ECO:0000256" key="6">
    <source>
        <dbReference type="ARBA" id="ARBA00022840"/>
    </source>
</evidence>
<dbReference type="SUPFAM" id="SSF52029">
    <property type="entry name" value="GroEL apical domain-like"/>
    <property type="match status" value="1"/>
</dbReference>
<dbReference type="NCBIfam" id="TIGR02344">
    <property type="entry name" value="chap_CCT_gamma"/>
    <property type="match status" value="1"/>
</dbReference>
<organism evidence="12 13">
    <name type="scientific">Hibiscus syriacus</name>
    <name type="common">Rose of Sharon</name>
    <dbReference type="NCBI Taxonomy" id="106335"/>
    <lineage>
        <taxon>Eukaryota</taxon>
        <taxon>Viridiplantae</taxon>
        <taxon>Streptophyta</taxon>
        <taxon>Embryophyta</taxon>
        <taxon>Tracheophyta</taxon>
        <taxon>Spermatophyta</taxon>
        <taxon>Magnoliopsida</taxon>
        <taxon>eudicotyledons</taxon>
        <taxon>Gunneridae</taxon>
        <taxon>Pentapetalae</taxon>
        <taxon>rosids</taxon>
        <taxon>malvids</taxon>
        <taxon>Malvales</taxon>
        <taxon>Malvaceae</taxon>
        <taxon>Malvoideae</taxon>
        <taxon>Hibiscus</taxon>
    </lineage>
</organism>
<sequence length="637" mass="69380">MHTPVLVLKDSLKRESGTKVHHANIQASKAVADIIRTTLGPRSMLKMLLDAAGGIPFVPLILAFVPVIWSWQSMIELSRTQDEEVGDGTTSVIVLAGEMLHVAEAFIEKNYHPTVICRAYNKALEDAIAVLDKIAMSIDVKDRSTVLGLVKSCIGTKFTSQFGDLIADLAIDATTTVGVDLGQGLREVDIKKYIKVEKVPGGQLEDSKVLKGVMINKDVVAPGKMKRKIVNPRIILLDCPLEYKKGENQTNAELVREEDWEVLLKMEEEYIENLCMQILKFKPDLVITEKGLSDLACHYLCKAGVSAIRRVRKTDNNRIAKASGAVIVNRPDELQDSDVGTGAGLFEVKKIGDEFFAFIVDCKDPKACTVLLRGASKDLLNEVERNLQDAMSVARNIIKNPKLVPGGGATELTVSATLKQKSSSVEGIEKWPYEAAAIAFEAIPRTLAQNCGVNVIRTMTALQGKHANGENAWTGIDGNTGAIADMKESKIWDAYNVKAQTFKTAIEAACMLLRIDDIVSGIKKKQAPGAGQAPKPKVETEADADALAIGSSFNSVSSSFSPCRPPTISSYAIPLRHALRPGSARVVAAQTMSKVRVVWNYSEESVLPKIADVGSVLKDWQCVKFTENKGRVVELRE</sequence>
<dbReference type="NCBIfam" id="NF041082">
    <property type="entry name" value="thermosome_alpha"/>
    <property type="match status" value="1"/>
</dbReference>
<evidence type="ECO:0000313" key="12">
    <source>
        <dbReference type="EMBL" id="KAE8667555.1"/>
    </source>
</evidence>
<keyword evidence="4" id="KW-0963">Cytoplasm</keyword>
<evidence type="ECO:0000256" key="3">
    <source>
        <dbReference type="ARBA" id="ARBA00017187"/>
    </source>
</evidence>
<keyword evidence="11" id="KW-1133">Transmembrane helix</keyword>
<accession>A0A6A2XKD3</accession>
<evidence type="ECO:0000256" key="1">
    <source>
        <dbReference type="ARBA" id="ARBA00004496"/>
    </source>
</evidence>
<dbReference type="GO" id="GO:0005832">
    <property type="term" value="C:chaperonin-containing T-complex"/>
    <property type="evidence" value="ECO:0007669"/>
    <property type="project" value="UniProtKB-ARBA"/>
</dbReference>
<dbReference type="SUPFAM" id="SSF48592">
    <property type="entry name" value="GroEL equatorial domain-like"/>
    <property type="match status" value="1"/>
</dbReference>
<dbReference type="PROSITE" id="PS00995">
    <property type="entry name" value="TCP1_3"/>
    <property type="match status" value="1"/>
</dbReference>
<dbReference type="InterPro" id="IPR002423">
    <property type="entry name" value="Cpn60/GroEL/TCP-1"/>
</dbReference>
<keyword evidence="5 9" id="KW-0547">Nucleotide-binding</keyword>
<dbReference type="InterPro" id="IPR012719">
    <property type="entry name" value="Chap_CCT_gamma"/>
</dbReference>
<dbReference type="CDD" id="cd03337">
    <property type="entry name" value="TCP1_gamma"/>
    <property type="match status" value="1"/>
</dbReference>
<dbReference type="EMBL" id="VEPZ02001571">
    <property type="protein sequence ID" value="KAE8667555.1"/>
    <property type="molecule type" value="Genomic_DNA"/>
</dbReference>
<reference evidence="12" key="1">
    <citation type="submission" date="2019-09" db="EMBL/GenBank/DDBJ databases">
        <title>Draft genome information of white flower Hibiscus syriacus.</title>
        <authorList>
            <person name="Kim Y.-M."/>
        </authorList>
    </citation>
    <scope>NUCLEOTIDE SEQUENCE [LARGE SCALE GENOMIC DNA]</scope>
    <source>
        <strain evidence="12">YM2019G1</strain>
    </source>
</reference>
<keyword evidence="13" id="KW-1185">Reference proteome</keyword>
<dbReference type="Proteomes" id="UP000436088">
    <property type="component" value="Unassembled WGS sequence"/>
</dbReference>
<evidence type="ECO:0000313" key="13">
    <source>
        <dbReference type="Proteomes" id="UP000436088"/>
    </source>
</evidence>
<keyword evidence="11" id="KW-0812">Transmembrane</keyword>
<proteinExistence type="inferred from homology"/>
<dbReference type="PRINTS" id="PR00304">
    <property type="entry name" value="TCOMPLEXTCP1"/>
</dbReference>
<dbReference type="PROSITE" id="PS00750">
    <property type="entry name" value="TCP1_1"/>
    <property type="match status" value="1"/>
</dbReference>
<dbReference type="InterPro" id="IPR027410">
    <property type="entry name" value="TCP-1-like_intermed_sf"/>
</dbReference>
<keyword evidence="6 9" id="KW-0067">ATP-binding</keyword>
<dbReference type="GO" id="GO:0140662">
    <property type="term" value="F:ATP-dependent protein folding chaperone"/>
    <property type="evidence" value="ECO:0007669"/>
    <property type="project" value="InterPro"/>
</dbReference>
<dbReference type="GO" id="GO:0005524">
    <property type="term" value="F:ATP binding"/>
    <property type="evidence" value="ECO:0007669"/>
    <property type="project" value="UniProtKB-KW"/>
</dbReference>
<dbReference type="InterPro" id="IPR027409">
    <property type="entry name" value="GroEL-like_apical_dom_sf"/>
</dbReference>
<evidence type="ECO:0000256" key="2">
    <source>
        <dbReference type="ARBA" id="ARBA00008020"/>
    </source>
</evidence>
<evidence type="ECO:0000256" key="9">
    <source>
        <dbReference type="RuleBase" id="RU004187"/>
    </source>
</evidence>
<dbReference type="InterPro" id="IPR027413">
    <property type="entry name" value="GROEL-like_equatorial_sf"/>
</dbReference>
<dbReference type="Gene3D" id="1.10.560.10">
    <property type="entry name" value="GroEL-like equatorial domain"/>
    <property type="match status" value="1"/>
</dbReference>
<dbReference type="GO" id="GO:0016887">
    <property type="term" value="F:ATP hydrolysis activity"/>
    <property type="evidence" value="ECO:0007669"/>
    <property type="project" value="InterPro"/>
</dbReference>
<comment type="caution">
    <text evidence="12">The sequence shown here is derived from an EMBL/GenBank/DDBJ whole genome shotgun (WGS) entry which is preliminary data.</text>
</comment>
<comment type="similarity">
    <text evidence="2 9">Belongs to the TCP-1 chaperonin family.</text>
</comment>
<dbReference type="InterPro" id="IPR002194">
    <property type="entry name" value="Chaperonin_TCP-1_CS"/>
</dbReference>
<dbReference type="InterPro" id="IPR017998">
    <property type="entry name" value="Chaperone_TCP-1"/>
</dbReference>
<comment type="subcellular location">
    <subcellularLocation>
        <location evidence="1">Cytoplasm</location>
    </subcellularLocation>
</comment>
<name>A0A6A2XKD3_HIBSY</name>
<dbReference type="NCBIfam" id="NF041083">
    <property type="entry name" value="thermosome_beta"/>
    <property type="match status" value="1"/>
</dbReference>
<dbReference type="FunFam" id="1.10.560.10:FF:000034">
    <property type="entry name" value="T-complex protein 1 subunit gamma"/>
    <property type="match status" value="1"/>
</dbReference>
<evidence type="ECO:0000256" key="4">
    <source>
        <dbReference type="ARBA" id="ARBA00022490"/>
    </source>
</evidence>
<dbReference type="InterPro" id="IPR054827">
    <property type="entry name" value="thermosome_alpha"/>
</dbReference>
<dbReference type="AlphaFoldDB" id="A0A6A2XKD3"/>
<protein>
    <recommendedName>
        <fullName evidence="3 10">T-complex protein 1 subunit gamma</fullName>
    </recommendedName>
</protein>
<keyword evidence="11" id="KW-0472">Membrane</keyword>
<dbReference type="GO" id="GO:0051082">
    <property type="term" value="F:unfolded protein binding"/>
    <property type="evidence" value="ECO:0007669"/>
    <property type="project" value="InterPro"/>
</dbReference>
<dbReference type="Gene3D" id="3.50.7.10">
    <property type="entry name" value="GroEL"/>
    <property type="match status" value="1"/>
</dbReference>